<comment type="similarity">
    <text evidence="4">Belongs to the HPF/YfiA ribosome-associated protein family. Long HPF subfamily.</text>
</comment>
<dbReference type="EMBL" id="JRFJ01000001">
    <property type="protein sequence ID" value="KHJ55460.1"/>
    <property type="molecule type" value="Genomic_DNA"/>
</dbReference>
<dbReference type="InterPro" id="IPR050574">
    <property type="entry name" value="HPF/YfiA_ribosome-assoc"/>
</dbReference>
<dbReference type="PANTHER" id="PTHR33231:SF1">
    <property type="entry name" value="30S RIBOSOMAL PROTEIN"/>
    <property type="match status" value="1"/>
</dbReference>
<comment type="subunit">
    <text evidence="4">Interacts with 100S ribosomes.</text>
</comment>
<dbReference type="InterPro" id="IPR038416">
    <property type="entry name" value="Ribosom_S30AE_C_sf"/>
</dbReference>
<comment type="caution">
    <text evidence="7">The sequence shown here is derived from an EMBL/GenBank/DDBJ whole genome shotgun (WGS) entry which is preliminary data.</text>
</comment>
<dbReference type="GO" id="GO:0045900">
    <property type="term" value="P:negative regulation of translational elongation"/>
    <property type="evidence" value="ECO:0007669"/>
    <property type="project" value="TreeGrafter"/>
</dbReference>
<evidence type="ECO:0000256" key="2">
    <source>
        <dbReference type="ARBA" id="ARBA00038695"/>
    </source>
</evidence>
<feature type="domain" description="Sigma 54 modulation/S30EA ribosomal protein C-terminal" evidence="6">
    <location>
        <begin position="128"/>
        <end position="181"/>
    </location>
</feature>
<keyword evidence="1 4" id="KW-0810">Translation regulation</keyword>
<dbReference type="RefSeq" id="WP_039188336.1">
    <property type="nucleotide sequence ID" value="NZ_JAQRFV010000004.1"/>
</dbReference>
<keyword evidence="4" id="KW-0963">Cytoplasm</keyword>
<dbReference type="STRING" id="370622.LA66_01995"/>
<dbReference type="NCBIfam" id="TIGR00741">
    <property type="entry name" value="yfiA"/>
    <property type="match status" value="1"/>
</dbReference>
<dbReference type="HAMAP" id="MF_00839">
    <property type="entry name" value="HPF"/>
    <property type="match status" value="1"/>
</dbReference>
<keyword evidence="5" id="KW-0175">Coiled coil</keyword>
<dbReference type="OrthoDB" id="9794975at2"/>
<dbReference type="GO" id="GO:0022627">
    <property type="term" value="C:cytosolic small ribosomal subunit"/>
    <property type="evidence" value="ECO:0007669"/>
    <property type="project" value="TreeGrafter"/>
</dbReference>
<dbReference type="InterPro" id="IPR034694">
    <property type="entry name" value="HPF_long/plastid"/>
</dbReference>
<dbReference type="Pfam" id="PF16321">
    <property type="entry name" value="Ribosom_S30AE_C"/>
    <property type="match status" value="1"/>
</dbReference>
<comment type="subunit">
    <text evidence="2">Associates exclusively with 100S ribosomes, which are dimers of 70S ribosomes.</text>
</comment>
<organism evidence="7 8">
    <name type="scientific">Aureimonas altamirensis</name>
    <dbReference type="NCBI Taxonomy" id="370622"/>
    <lineage>
        <taxon>Bacteria</taxon>
        <taxon>Pseudomonadati</taxon>
        <taxon>Pseudomonadota</taxon>
        <taxon>Alphaproteobacteria</taxon>
        <taxon>Hyphomicrobiales</taxon>
        <taxon>Aurantimonadaceae</taxon>
        <taxon>Aureimonas</taxon>
    </lineage>
</organism>
<dbReference type="Gene3D" id="3.30.160.100">
    <property type="entry name" value="Ribosome hibernation promotion factor-like"/>
    <property type="match status" value="1"/>
</dbReference>
<evidence type="ECO:0000256" key="5">
    <source>
        <dbReference type="SAM" id="Coils"/>
    </source>
</evidence>
<dbReference type="InterPro" id="IPR032528">
    <property type="entry name" value="Ribosom_S30AE_C"/>
</dbReference>
<comment type="function">
    <text evidence="4">Required for dimerization of active 70S ribosomes into 100S ribosomes in stationary phase; 100S ribosomes are translationally inactive and sometimes present during exponential growth.</text>
</comment>
<protein>
    <recommendedName>
        <fullName evidence="3 4">Ribosome hibernation promoting factor</fullName>
        <shortName evidence="4">HPF</shortName>
    </recommendedName>
</protein>
<evidence type="ECO:0000259" key="6">
    <source>
        <dbReference type="Pfam" id="PF16321"/>
    </source>
</evidence>
<name>A0A0B1Q9F6_9HYPH</name>
<accession>A0A0B1Q9F6</accession>
<evidence type="ECO:0000256" key="3">
    <source>
        <dbReference type="ARBA" id="ARBA00041148"/>
    </source>
</evidence>
<evidence type="ECO:0000313" key="8">
    <source>
        <dbReference type="Proteomes" id="UP000030826"/>
    </source>
</evidence>
<dbReference type="AlphaFoldDB" id="A0A0B1Q9F6"/>
<dbReference type="Gene3D" id="3.30.505.50">
    <property type="entry name" value="Sigma 54 modulation/S30EA ribosomal protein, C-terminal domain"/>
    <property type="match status" value="1"/>
</dbReference>
<evidence type="ECO:0000256" key="1">
    <source>
        <dbReference type="ARBA" id="ARBA00022845"/>
    </source>
</evidence>
<comment type="subcellular location">
    <subcellularLocation>
        <location evidence="4">Cytoplasm</location>
    </subcellularLocation>
</comment>
<proteinExistence type="inferred from homology"/>
<dbReference type="SUPFAM" id="SSF69754">
    <property type="entry name" value="Ribosome binding protein Y (YfiA homologue)"/>
    <property type="match status" value="1"/>
</dbReference>
<dbReference type="Proteomes" id="UP000030826">
    <property type="component" value="Unassembled WGS sequence"/>
</dbReference>
<dbReference type="PANTHER" id="PTHR33231">
    <property type="entry name" value="30S RIBOSOMAL PROTEIN"/>
    <property type="match status" value="1"/>
</dbReference>
<reference evidence="7 8" key="1">
    <citation type="submission" date="2014-09" db="EMBL/GenBank/DDBJ databases">
        <title>Isolation and characterization of Aurantimonas altamirensis ON-56566 from clinical sample following a dog bite.</title>
        <authorList>
            <person name="Eshaghi A."/>
            <person name="Li A."/>
            <person name="Shahinas D."/>
            <person name="Bahn P."/>
            <person name="Kus J.V."/>
            <person name="Patel S.N."/>
        </authorList>
    </citation>
    <scope>NUCLEOTIDE SEQUENCE [LARGE SCALE GENOMIC DNA]</scope>
    <source>
        <strain evidence="7 8">ON-56566</strain>
    </source>
</reference>
<dbReference type="InterPro" id="IPR003489">
    <property type="entry name" value="RHF/RaiA"/>
</dbReference>
<gene>
    <name evidence="4" type="primary">hpf</name>
    <name evidence="7" type="ORF">LA66_01995</name>
</gene>
<evidence type="ECO:0000313" key="7">
    <source>
        <dbReference type="EMBL" id="KHJ55460.1"/>
    </source>
</evidence>
<dbReference type="Pfam" id="PF02482">
    <property type="entry name" value="Ribosomal_S30AE"/>
    <property type="match status" value="1"/>
</dbReference>
<feature type="coiled-coil region" evidence="5">
    <location>
        <begin position="73"/>
        <end position="100"/>
    </location>
</feature>
<dbReference type="InterPro" id="IPR036567">
    <property type="entry name" value="RHF-like"/>
</dbReference>
<sequence length="192" mass="21497">MTIRVSGRHMDVGESFRTRIEDRLKEQVAKYFDGNYSGSVVLSKESSRYNTDCSLRLDTGVTFQAAGMAHDPENSFQEACERIEKRLRRYKRRLKDHKAGLNGKSSDVAYSVFAPIPDEDDDIPEDYAPAIVAETSFPVGIFSVAGAVMELDRRDSPVVVFKNAGSGEINIVYRRPDGNVGWVDPSTLRDRV</sequence>
<dbReference type="GO" id="GO:0043024">
    <property type="term" value="F:ribosomal small subunit binding"/>
    <property type="evidence" value="ECO:0007669"/>
    <property type="project" value="TreeGrafter"/>
</dbReference>
<evidence type="ECO:0000256" key="4">
    <source>
        <dbReference type="HAMAP-Rule" id="MF_00839"/>
    </source>
</evidence>